<evidence type="ECO:0000256" key="3">
    <source>
        <dbReference type="ARBA" id="ARBA00022448"/>
    </source>
</evidence>
<evidence type="ECO:0000313" key="12">
    <source>
        <dbReference type="Proteomes" id="UP000192276"/>
    </source>
</evidence>
<keyword evidence="3" id="KW-0813">Transport</keyword>
<keyword evidence="5" id="KW-0349">Heme</keyword>
<dbReference type="OrthoDB" id="951235at2"/>
<evidence type="ECO:0000256" key="10">
    <source>
        <dbReference type="SAM" id="SignalP"/>
    </source>
</evidence>
<keyword evidence="4" id="KW-0602">Photosynthesis</keyword>
<dbReference type="Proteomes" id="UP000192276">
    <property type="component" value="Unassembled WGS sequence"/>
</dbReference>
<dbReference type="EMBL" id="LWBP01000002">
    <property type="protein sequence ID" value="OQP68052.1"/>
    <property type="molecule type" value="Genomic_DNA"/>
</dbReference>
<evidence type="ECO:0000256" key="2">
    <source>
        <dbReference type="ARBA" id="ARBA00015978"/>
    </source>
</evidence>
<proteinExistence type="predicted"/>
<protein>
    <recommendedName>
        <fullName evidence="2">Photosynthetic reaction center cytochrome c subunit</fullName>
    </recommendedName>
</protein>
<evidence type="ECO:0000256" key="6">
    <source>
        <dbReference type="ARBA" id="ARBA00022723"/>
    </source>
</evidence>
<keyword evidence="8" id="KW-0408">Iron</keyword>
<feature type="signal peptide" evidence="10">
    <location>
        <begin position="1"/>
        <end position="27"/>
    </location>
</feature>
<evidence type="ECO:0000256" key="7">
    <source>
        <dbReference type="ARBA" id="ARBA00022982"/>
    </source>
</evidence>
<dbReference type="GO" id="GO:0030077">
    <property type="term" value="C:plasma membrane light-harvesting complex"/>
    <property type="evidence" value="ECO:0007669"/>
    <property type="project" value="InterPro"/>
</dbReference>
<dbReference type="STRING" id="550983.A4R26_11210"/>
<keyword evidence="12" id="KW-1185">Reference proteome</keyword>
<keyword evidence="10" id="KW-0732">Signal</keyword>
<evidence type="ECO:0000256" key="9">
    <source>
        <dbReference type="SAM" id="MobiDB-lite"/>
    </source>
</evidence>
<accession>A0A1V9GBW9</accession>
<dbReference type="RefSeq" id="WP_081160387.1">
    <property type="nucleotide sequence ID" value="NZ_LWBP01000002.1"/>
</dbReference>
<dbReference type="GO" id="GO:0009055">
    <property type="term" value="F:electron transfer activity"/>
    <property type="evidence" value="ECO:0007669"/>
    <property type="project" value="InterPro"/>
</dbReference>
<sequence length="149" mass="16383">MLFKKKITVAGTLVALVVLGIAASAPAEPTYKNLKVLPKNISHDELDSVMHQFNSSLGVKCNFCHASQKDNPRKLDFASDEKGEKNVTRDMMRMTDRINKKFFNFKKGDQQSIPPVGCMTCHHGSPHPEAQAPKAERKAPPAVPQTAGK</sequence>
<name>A0A1V9GBW9_9BACT</name>
<feature type="region of interest" description="Disordered" evidence="9">
    <location>
        <begin position="122"/>
        <end position="149"/>
    </location>
</feature>
<evidence type="ECO:0000256" key="4">
    <source>
        <dbReference type="ARBA" id="ARBA00022531"/>
    </source>
</evidence>
<comment type="function">
    <text evidence="1">The reaction center of purple bacteria contains a tightly bound cytochrome molecule which re-reduces the photo oxidized primary electron donor.</text>
</comment>
<dbReference type="GO" id="GO:0020037">
    <property type="term" value="F:heme binding"/>
    <property type="evidence" value="ECO:0007669"/>
    <property type="project" value="InterPro"/>
</dbReference>
<dbReference type="GO" id="GO:0019684">
    <property type="term" value="P:photosynthesis, light reaction"/>
    <property type="evidence" value="ECO:0007669"/>
    <property type="project" value="InterPro"/>
</dbReference>
<keyword evidence="6" id="KW-0479">Metal-binding</keyword>
<dbReference type="AlphaFoldDB" id="A0A1V9GBW9"/>
<dbReference type="Pfam" id="PF02276">
    <property type="entry name" value="CytoC_RC"/>
    <property type="match status" value="1"/>
</dbReference>
<evidence type="ECO:0000313" key="11">
    <source>
        <dbReference type="EMBL" id="OQP68052.1"/>
    </source>
</evidence>
<evidence type="ECO:0000256" key="5">
    <source>
        <dbReference type="ARBA" id="ARBA00022617"/>
    </source>
</evidence>
<dbReference type="SUPFAM" id="SSF48695">
    <property type="entry name" value="Multiheme cytochromes"/>
    <property type="match status" value="1"/>
</dbReference>
<organism evidence="11 12">
    <name type="scientific">Niastella populi</name>
    <dbReference type="NCBI Taxonomy" id="550983"/>
    <lineage>
        <taxon>Bacteria</taxon>
        <taxon>Pseudomonadati</taxon>
        <taxon>Bacteroidota</taxon>
        <taxon>Chitinophagia</taxon>
        <taxon>Chitinophagales</taxon>
        <taxon>Chitinophagaceae</taxon>
        <taxon>Niastella</taxon>
    </lineage>
</organism>
<dbReference type="InterPro" id="IPR003158">
    <property type="entry name" value="Photosyn_RC_cyt_c-su"/>
</dbReference>
<feature type="chain" id="PRO_5010729771" description="Photosynthetic reaction center cytochrome c subunit" evidence="10">
    <location>
        <begin position="28"/>
        <end position="149"/>
    </location>
</feature>
<dbReference type="InterPro" id="IPR023119">
    <property type="entry name" value="Multihaem_cyt_PRC_cyt_su-like"/>
</dbReference>
<reference evidence="12" key="1">
    <citation type="submission" date="2016-04" db="EMBL/GenBank/DDBJ databases">
        <authorList>
            <person name="Chen L."/>
            <person name="Zhuang W."/>
            <person name="Wang G."/>
        </authorList>
    </citation>
    <scope>NUCLEOTIDE SEQUENCE [LARGE SCALE GENOMIC DNA]</scope>
    <source>
        <strain evidence="12">208</strain>
    </source>
</reference>
<comment type="caution">
    <text evidence="11">The sequence shown here is derived from an EMBL/GenBank/DDBJ whole genome shotgun (WGS) entry which is preliminary data.</text>
</comment>
<evidence type="ECO:0000256" key="8">
    <source>
        <dbReference type="ARBA" id="ARBA00023004"/>
    </source>
</evidence>
<dbReference type="NCBIfam" id="NF033196">
    <property type="entry name" value="c_type_nonphoto"/>
    <property type="match status" value="1"/>
</dbReference>
<dbReference type="GO" id="GO:0005506">
    <property type="term" value="F:iron ion binding"/>
    <property type="evidence" value="ECO:0007669"/>
    <property type="project" value="InterPro"/>
</dbReference>
<evidence type="ECO:0000256" key="1">
    <source>
        <dbReference type="ARBA" id="ARBA00003196"/>
    </source>
</evidence>
<dbReference type="InterPro" id="IPR036280">
    <property type="entry name" value="Multihaem_cyt_sf"/>
</dbReference>
<dbReference type="Gene3D" id="1.10.468.10">
    <property type="entry name" value="Photosynthetic Reaction Center, subunit C, domain 2"/>
    <property type="match status" value="1"/>
</dbReference>
<keyword evidence="7" id="KW-0249">Electron transport</keyword>
<gene>
    <name evidence="11" type="ORF">A4R26_11210</name>
</gene>